<dbReference type="OrthoDB" id="140429at2157"/>
<dbReference type="GeneID" id="14407036"/>
<proteinExistence type="predicted"/>
<dbReference type="RefSeq" id="WP_015324623.1">
    <property type="nucleotide sequence ID" value="NC_019977.1"/>
</dbReference>
<dbReference type="HOGENOM" id="CLU_1801674_0_0_2"/>
<organism evidence="1 2">
    <name type="scientific">Methanomethylovorans hollandica (strain DSM 15978 / NBRC 107637 / DMS1)</name>
    <dbReference type="NCBI Taxonomy" id="867904"/>
    <lineage>
        <taxon>Archaea</taxon>
        <taxon>Methanobacteriati</taxon>
        <taxon>Methanobacteriota</taxon>
        <taxon>Stenosarchaea group</taxon>
        <taxon>Methanomicrobia</taxon>
        <taxon>Methanosarcinales</taxon>
        <taxon>Methanosarcinaceae</taxon>
        <taxon>Methanomethylovorans</taxon>
    </lineage>
</organism>
<reference evidence="2" key="1">
    <citation type="submission" date="2012-02" db="EMBL/GenBank/DDBJ databases">
        <title>Complete sequence of chromosome of Methanomethylovorans hollandica DSM 15978.</title>
        <authorList>
            <person name="Lucas S."/>
            <person name="Copeland A."/>
            <person name="Lapidus A."/>
            <person name="Glavina del Rio T."/>
            <person name="Dalin E."/>
            <person name="Tice H."/>
            <person name="Bruce D."/>
            <person name="Goodwin L."/>
            <person name="Pitluck S."/>
            <person name="Peters L."/>
            <person name="Mikhailova N."/>
            <person name="Held B."/>
            <person name="Kyrpides N."/>
            <person name="Mavromatis K."/>
            <person name="Ivanova N."/>
            <person name="Brettin T."/>
            <person name="Detter J.C."/>
            <person name="Han C."/>
            <person name="Larimer F."/>
            <person name="Land M."/>
            <person name="Hauser L."/>
            <person name="Markowitz V."/>
            <person name="Cheng J.-F."/>
            <person name="Hugenholtz P."/>
            <person name="Woyke T."/>
            <person name="Wu D."/>
            <person name="Spring S."/>
            <person name="Schroeder M."/>
            <person name="Brambilla E."/>
            <person name="Klenk H.-P."/>
            <person name="Eisen J.A."/>
        </authorList>
    </citation>
    <scope>NUCLEOTIDE SEQUENCE [LARGE SCALE GENOMIC DNA]</scope>
    <source>
        <strain evidence="2">DSM 15978 / NBRC 107637 / DMS1</strain>
    </source>
</reference>
<evidence type="ECO:0000313" key="1">
    <source>
        <dbReference type="EMBL" id="AGB49457.1"/>
    </source>
</evidence>
<evidence type="ECO:0000313" key="2">
    <source>
        <dbReference type="Proteomes" id="UP000010866"/>
    </source>
</evidence>
<protein>
    <submittedName>
        <fullName evidence="1">Phage protein, HK97 gp10 family</fullName>
    </submittedName>
</protein>
<accession>L0KVJ6</accession>
<dbReference type="InterPro" id="IPR010064">
    <property type="entry name" value="HK97-gp10_tail"/>
</dbReference>
<gene>
    <name evidence="1" type="ordered locus">Metho_1227</name>
</gene>
<dbReference type="AlphaFoldDB" id="L0KVJ6"/>
<sequence>MPLRVEVQGIEELRAKIRNMGEELANVLEDAANKGAMIVVKEAQLNSAKGGGFPSRITGNLFRSIPAVSPVTVSKSRNRVEVAVGSSAEYARRLELGFTGTDSLGRHYHQSPRPYIRPALVANRNNVEQEMAKRFRQVIGGYTR</sequence>
<dbReference type="EMBL" id="CP003362">
    <property type="protein sequence ID" value="AGB49457.1"/>
    <property type="molecule type" value="Genomic_DNA"/>
</dbReference>
<dbReference type="KEGG" id="mhz:Metho_1227"/>
<keyword evidence="2" id="KW-1185">Reference proteome</keyword>
<dbReference type="Proteomes" id="UP000010866">
    <property type="component" value="Chromosome"/>
</dbReference>
<dbReference type="STRING" id="867904.Metho_1227"/>
<dbReference type="NCBIfam" id="TIGR01725">
    <property type="entry name" value="phge_HK97_gp10"/>
    <property type="match status" value="1"/>
</dbReference>
<dbReference type="Pfam" id="PF04883">
    <property type="entry name" value="HK97-gp10_like"/>
    <property type="match status" value="1"/>
</dbReference>
<name>L0KVJ6_METHD</name>